<dbReference type="InterPro" id="IPR003100">
    <property type="entry name" value="PAZ_dom"/>
</dbReference>
<dbReference type="AlphaFoldDB" id="A0A0C3BT04"/>
<feature type="region of interest" description="Disordered" evidence="1">
    <location>
        <begin position="231"/>
        <end position="261"/>
    </location>
</feature>
<dbReference type="InterPro" id="IPR036085">
    <property type="entry name" value="PAZ_dom_sf"/>
</dbReference>
<evidence type="ECO:0000313" key="3">
    <source>
        <dbReference type="EMBL" id="KIM35194.1"/>
    </source>
</evidence>
<dbReference type="Proteomes" id="UP000053424">
    <property type="component" value="Unassembled WGS sequence"/>
</dbReference>
<protein>
    <recommendedName>
        <fullName evidence="2">PAZ domain-containing protein</fullName>
    </recommendedName>
</protein>
<evidence type="ECO:0000313" key="4">
    <source>
        <dbReference type="Proteomes" id="UP000053424"/>
    </source>
</evidence>
<dbReference type="Pfam" id="PF02170">
    <property type="entry name" value="PAZ"/>
    <property type="match status" value="1"/>
</dbReference>
<reference evidence="4" key="2">
    <citation type="submission" date="2015-01" db="EMBL/GenBank/DDBJ databases">
        <title>Evolutionary Origins and Diversification of the Mycorrhizal Mutualists.</title>
        <authorList>
            <consortium name="DOE Joint Genome Institute"/>
            <consortium name="Mycorrhizal Genomics Consortium"/>
            <person name="Kohler A."/>
            <person name="Kuo A."/>
            <person name="Nagy L.G."/>
            <person name="Floudas D."/>
            <person name="Copeland A."/>
            <person name="Barry K.W."/>
            <person name="Cichocki N."/>
            <person name="Veneault-Fourrey C."/>
            <person name="LaButti K."/>
            <person name="Lindquist E.A."/>
            <person name="Lipzen A."/>
            <person name="Lundell T."/>
            <person name="Morin E."/>
            <person name="Murat C."/>
            <person name="Riley R."/>
            <person name="Ohm R."/>
            <person name="Sun H."/>
            <person name="Tunlid A."/>
            <person name="Henrissat B."/>
            <person name="Grigoriev I.V."/>
            <person name="Hibbett D.S."/>
            <person name="Martin F."/>
        </authorList>
    </citation>
    <scope>NUCLEOTIDE SEQUENCE [LARGE SCALE GENOMIC DNA]</scope>
    <source>
        <strain evidence="4">h7</strain>
    </source>
</reference>
<dbReference type="PANTHER" id="PTHR22891">
    <property type="entry name" value="EUKARYOTIC TRANSLATION INITIATION FACTOR 2C"/>
    <property type="match status" value="1"/>
</dbReference>
<keyword evidence="4" id="KW-1185">Reference proteome</keyword>
<sequence>MLGKMILTVDTSIAAIYRDGSLINVVTDFWGARAPRDLVMDRQVEVRTGSGRQWSGVKTIRGLEPMVGEFQFTNSNDELMTVKDYFLQFYNLRIEHSRIISICLSGRSGCDDVVPLELCRVLPGQLYKKKLPGELTKEMVMFSSVRPHDCQRMIQAKALNFRSEFIVESGMELDKHLLTVNAKVLRMPGIKFHPEQRTLGNAPLFLARSVPQTPSVVLAPDTLATLHPVHWQNSGHRSNPGHRSSEFPVRPPRTHDRSFLV</sequence>
<dbReference type="OrthoDB" id="10252740at2759"/>
<dbReference type="STRING" id="686832.A0A0C3BT04"/>
<evidence type="ECO:0000259" key="2">
    <source>
        <dbReference type="Pfam" id="PF02170"/>
    </source>
</evidence>
<dbReference type="SUPFAM" id="SSF101690">
    <property type="entry name" value="PAZ domain"/>
    <property type="match status" value="1"/>
</dbReference>
<dbReference type="EMBL" id="KN831827">
    <property type="protein sequence ID" value="KIM35194.1"/>
    <property type="molecule type" value="Genomic_DNA"/>
</dbReference>
<dbReference type="Gene3D" id="2.170.260.10">
    <property type="entry name" value="paz domain"/>
    <property type="match status" value="1"/>
</dbReference>
<organism evidence="3 4">
    <name type="scientific">Hebeloma cylindrosporum</name>
    <dbReference type="NCBI Taxonomy" id="76867"/>
    <lineage>
        <taxon>Eukaryota</taxon>
        <taxon>Fungi</taxon>
        <taxon>Dikarya</taxon>
        <taxon>Basidiomycota</taxon>
        <taxon>Agaricomycotina</taxon>
        <taxon>Agaricomycetes</taxon>
        <taxon>Agaricomycetidae</taxon>
        <taxon>Agaricales</taxon>
        <taxon>Agaricineae</taxon>
        <taxon>Hymenogastraceae</taxon>
        <taxon>Hebeloma</taxon>
    </lineage>
</organism>
<gene>
    <name evidence="3" type="ORF">M413DRAFT_32663</name>
</gene>
<proteinExistence type="predicted"/>
<dbReference type="HOGENOM" id="CLU_1065814_0_0_1"/>
<dbReference type="GO" id="GO:0003723">
    <property type="term" value="F:RNA binding"/>
    <property type="evidence" value="ECO:0007669"/>
    <property type="project" value="InterPro"/>
</dbReference>
<name>A0A0C3BT04_HEBCY</name>
<reference evidence="3 4" key="1">
    <citation type="submission" date="2014-04" db="EMBL/GenBank/DDBJ databases">
        <authorList>
            <consortium name="DOE Joint Genome Institute"/>
            <person name="Kuo A."/>
            <person name="Gay G."/>
            <person name="Dore J."/>
            <person name="Kohler A."/>
            <person name="Nagy L.G."/>
            <person name="Floudas D."/>
            <person name="Copeland A."/>
            <person name="Barry K.W."/>
            <person name="Cichocki N."/>
            <person name="Veneault-Fourrey C."/>
            <person name="LaButti K."/>
            <person name="Lindquist E.A."/>
            <person name="Lipzen A."/>
            <person name="Lundell T."/>
            <person name="Morin E."/>
            <person name="Murat C."/>
            <person name="Sun H."/>
            <person name="Tunlid A."/>
            <person name="Henrissat B."/>
            <person name="Grigoriev I.V."/>
            <person name="Hibbett D.S."/>
            <person name="Martin F."/>
            <person name="Nordberg H.P."/>
            <person name="Cantor M.N."/>
            <person name="Hua S.X."/>
        </authorList>
    </citation>
    <scope>NUCLEOTIDE SEQUENCE [LARGE SCALE GENOMIC DNA]</scope>
    <source>
        <strain evidence="4">h7</strain>
    </source>
</reference>
<accession>A0A0C3BT04</accession>
<feature type="domain" description="PAZ" evidence="2">
    <location>
        <begin position="71"/>
        <end position="131"/>
    </location>
</feature>
<evidence type="ECO:0000256" key="1">
    <source>
        <dbReference type="SAM" id="MobiDB-lite"/>
    </source>
</evidence>